<dbReference type="Proteomes" id="UP000002630">
    <property type="component" value="Linkage Group LG10"/>
</dbReference>
<feature type="compositionally biased region" description="Basic residues" evidence="1">
    <location>
        <begin position="728"/>
        <end position="742"/>
    </location>
</feature>
<evidence type="ECO:0000256" key="2">
    <source>
        <dbReference type="SAM" id="SignalP"/>
    </source>
</evidence>
<name>D7G8V1_ECTSI</name>
<dbReference type="InterPro" id="IPR027073">
    <property type="entry name" value="5_3_exoribonuclease"/>
</dbReference>
<dbReference type="PANTHER" id="PTHR12341">
    <property type="entry name" value="5'-&gt;3' EXORIBONUCLEASE"/>
    <property type="match status" value="1"/>
</dbReference>
<evidence type="ECO:0000313" key="5">
    <source>
        <dbReference type="Proteomes" id="UP000002630"/>
    </source>
</evidence>
<protein>
    <submittedName>
        <fullName evidence="4">5\'-&gt;3\' exoribonuclease, putative</fullName>
    </submittedName>
</protein>
<reference evidence="4 5" key="1">
    <citation type="journal article" date="2010" name="Nature">
        <title>The Ectocarpus genome and the independent evolution of multicellularity in brown algae.</title>
        <authorList>
            <person name="Cock J.M."/>
            <person name="Sterck L."/>
            <person name="Rouze P."/>
            <person name="Scornet D."/>
            <person name="Allen A.E."/>
            <person name="Amoutzias G."/>
            <person name="Anthouard V."/>
            <person name="Artiguenave F."/>
            <person name="Aury J.M."/>
            <person name="Badger J.H."/>
            <person name="Beszteri B."/>
            <person name="Billiau K."/>
            <person name="Bonnet E."/>
            <person name="Bothwell J.H."/>
            <person name="Bowler C."/>
            <person name="Boyen C."/>
            <person name="Brownlee C."/>
            <person name="Carrano C.J."/>
            <person name="Charrier B."/>
            <person name="Cho G.Y."/>
            <person name="Coelho S.M."/>
            <person name="Collen J."/>
            <person name="Corre E."/>
            <person name="Da Silva C."/>
            <person name="Delage L."/>
            <person name="Delaroque N."/>
            <person name="Dittami S.M."/>
            <person name="Doulbeau S."/>
            <person name="Elias M."/>
            <person name="Farnham G."/>
            <person name="Gachon C.M."/>
            <person name="Gschloessl B."/>
            <person name="Heesch S."/>
            <person name="Jabbari K."/>
            <person name="Jubin C."/>
            <person name="Kawai H."/>
            <person name="Kimura K."/>
            <person name="Kloareg B."/>
            <person name="Kupper F.C."/>
            <person name="Lang D."/>
            <person name="Le Bail A."/>
            <person name="Leblanc C."/>
            <person name="Lerouge P."/>
            <person name="Lohr M."/>
            <person name="Lopez P.J."/>
            <person name="Martens C."/>
            <person name="Maumus F."/>
            <person name="Michel G."/>
            <person name="Miranda-Saavedra D."/>
            <person name="Morales J."/>
            <person name="Moreau H."/>
            <person name="Motomura T."/>
            <person name="Nagasato C."/>
            <person name="Napoli C.A."/>
            <person name="Nelson D.R."/>
            <person name="Nyvall-Collen P."/>
            <person name="Peters A.F."/>
            <person name="Pommier C."/>
            <person name="Potin P."/>
            <person name="Poulain J."/>
            <person name="Quesneville H."/>
            <person name="Read B."/>
            <person name="Rensing S.A."/>
            <person name="Ritter A."/>
            <person name="Rousvoal S."/>
            <person name="Samanta M."/>
            <person name="Samson G."/>
            <person name="Schroeder D.C."/>
            <person name="Segurens B."/>
            <person name="Strittmatter M."/>
            <person name="Tonon T."/>
            <person name="Tregear J.W."/>
            <person name="Valentin K."/>
            <person name="von Dassow P."/>
            <person name="Yamagishi T."/>
            <person name="Van de Peer Y."/>
            <person name="Wincker P."/>
        </authorList>
    </citation>
    <scope>NUCLEOTIDE SEQUENCE [LARGE SCALE GENOMIC DNA]</scope>
    <source>
        <strain evidence="5">Ec32 / CCAP1310/4</strain>
    </source>
</reference>
<evidence type="ECO:0000256" key="1">
    <source>
        <dbReference type="SAM" id="MobiDB-lite"/>
    </source>
</evidence>
<keyword evidence="2" id="KW-0732">Signal</keyword>
<feature type="region of interest" description="Disordered" evidence="1">
    <location>
        <begin position="445"/>
        <end position="466"/>
    </location>
</feature>
<dbReference type="GO" id="GO:0000956">
    <property type="term" value="P:nuclear-transcribed mRNA catabolic process"/>
    <property type="evidence" value="ECO:0007669"/>
    <property type="project" value="TreeGrafter"/>
</dbReference>
<dbReference type="OMA" id="YWICAEL"/>
<evidence type="ECO:0000313" key="4">
    <source>
        <dbReference type="EMBL" id="CBJ28119.1"/>
    </source>
</evidence>
<feature type="domain" description="Xrn1 N-terminal" evidence="3">
    <location>
        <begin position="117"/>
        <end position="208"/>
    </location>
</feature>
<proteinExistence type="predicted"/>
<feature type="compositionally biased region" description="Polar residues" evidence="1">
    <location>
        <begin position="647"/>
        <end position="666"/>
    </location>
</feature>
<dbReference type="GO" id="GO:0003723">
    <property type="term" value="F:RNA binding"/>
    <property type="evidence" value="ECO:0007669"/>
    <property type="project" value="TreeGrafter"/>
</dbReference>
<dbReference type="GO" id="GO:0005634">
    <property type="term" value="C:nucleus"/>
    <property type="evidence" value="ECO:0007669"/>
    <property type="project" value="TreeGrafter"/>
</dbReference>
<gene>
    <name evidence="4" type="ORF">Esi_0092_0033</name>
</gene>
<dbReference type="InParanoid" id="D7G8V1"/>
<feature type="compositionally biased region" description="Basic and acidic residues" evidence="1">
    <location>
        <begin position="450"/>
        <end position="465"/>
    </location>
</feature>
<dbReference type="STRING" id="2880.D7G8V1"/>
<evidence type="ECO:0000259" key="3">
    <source>
        <dbReference type="Pfam" id="PF03159"/>
    </source>
</evidence>
<organism evidence="4 5">
    <name type="scientific">Ectocarpus siliculosus</name>
    <name type="common">Brown alga</name>
    <name type="synonym">Conferva siliculosa</name>
    <dbReference type="NCBI Taxonomy" id="2880"/>
    <lineage>
        <taxon>Eukaryota</taxon>
        <taxon>Sar</taxon>
        <taxon>Stramenopiles</taxon>
        <taxon>Ochrophyta</taxon>
        <taxon>PX clade</taxon>
        <taxon>Phaeophyceae</taxon>
        <taxon>Ectocarpales</taxon>
        <taxon>Ectocarpaceae</taxon>
        <taxon>Ectocarpus</taxon>
    </lineage>
</organism>
<dbReference type="InterPro" id="IPR004859">
    <property type="entry name" value="Xrn1_N"/>
</dbReference>
<feature type="signal peptide" evidence="2">
    <location>
        <begin position="1"/>
        <end position="20"/>
    </location>
</feature>
<keyword evidence="5" id="KW-1185">Reference proteome</keyword>
<dbReference type="EMBL" id="FN649735">
    <property type="protein sequence ID" value="CBJ28119.1"/>
    <property type="molecule type" value="Genomic_DNA"/>
</dbReference>
<dbReference type="AlphaFoldDB" id="D7G8V1"/>
<sequence>MRSLILVQLLLCQAIICAEAGINGFHKWFVQEFPTAVTDASRVESFDHVCIDMNQILHVAMRKARDEDHAIRRIFRDVNLTLKRCPPRKSVVFAFDGSAPLAKLLVQRSRRENSKRNSKYRMSALHLSPGTKFMEDVASAMEYYAFQECTRPCYQGVKFYISGANVPGEGELKCIDWLKHMPKPDESAVIVGGDADLILQGLALSEVKNTFICSQTDAGSYRLSSIWEVVRSLEAMFPGQSALVRIDLAVLIMLNGNDYLPKVRGVSFSRCFQAYQALKRGKHRGVLLALPSDNFLVDGDKKSICWEFLQDLLADMIPSIVAEAEGYLAVSLEQMDLNNRYPPAGSVFKMAVQQGRLGDGVEIEVHDLSDEVSGSSGGTKKWKSVTWVRGKEYTYHFLHVGKKKTVMHLAAEKLLEELLPDLYDEFLEQEKARLLEQAQLDQENEDIDSNLDKDSGAENGRECSSRKGKTPLFDVESFLLGVLWNLQMYIDGYVPSFYWRYSPRYSPSCADIVSWVKLASEDKLANLAVPVVGAPPLPASIACLCMLPMTDRGKSFLPKRLQPLVRPGSPLLEALEWRGVSSGLDIAKILKTCQNLMPQELSEFHGDSHSSGAWKVVYLDLAARQRTPPAPPPPSKDFPPLDRSRRSSSYKFQRIQVTSMSATSAPRNLPWSSASDSSSEEMHGVLDLPYKKALHSSGKPEGGRRRRGSGGKGARGPRGGAVPPKSAAWRKKSSAPRIRKSGKAGEGSDARRGTNGGGEDAAPDLPRRPPPVVAADVKARPSPFPSSARPDSRRSSMCLGKLATRRSHCRLLL</sequence>
<dbReference type="Pfam" id="PF03159">
    <property type="entry name" value="XRN_N"/>
    <property type="match status" value="1"/>
</dbReference>
<accession>D7G8V1</accession>
<feature type="region of interest" description="Disordered" evidence="1">
    <location>
        <begin position="625"/>
        <end position="797"/>
    </location>
</feature>
<dbReference type="GO" id="GO:0004534">
    <property type="term" value="F:5'-3' RNA exonuclease activity"/>
    <property type="evidence" value="ECO:0007669"/>
    <property type="project" value="TreeGrafter"/>
</dbReference>
<feature type="compositionally biased region" description="Gly residues" evidence="1">
    <location>
        <begin position="710"/>
        <end position="719"/>
    </location>
</feature>
<dbReference type="Gene3D" id="3.40.50.12390">
    <property type="match status" value="1"/>
</dbReference>
<feature type="chain" id="PRO_5003095931" evidence="2">
    <location>
        <begin position="21"/>
        <end position="813"/>
    </location>
</feature>
<feature type="compositionally biased region" description="Pro residues" evidence="1">
    <location>
        <begin position="628"/>
        <end position="637"/>
    </location>
</feature>
<dbReference type="eggNOG" id="KOG2045">
    <property type="taxonomic scope" value="Eukaryota"/>
</dbReference>
<dbReference type="EMBL" id="FN649160">
    <property type="protein sequence ID" value="CBJ28119.1"/>
    <property type="molecule type" value="Genomic_DNA"/>
</dbReference>
<dbReference type="OrthoDB" id="372487at2759"/>